<feature type="modified residue" description="4-aspartylphosphate" evidence="5">
    <location>
        <position position="56"/>
    </location>
</feature>
<feature type="domain" description="HTH luxR-type" evidence="6">
    <location>
        <begin position="130"/>
        <end position="195"/>
    </location>
</feature>
<keyword evidence="1 5" id="KW-0597">Phosphoprotein</keyword>
<dbReference type="PROSITE" id="PS50043">
    <property type="entry name" value="HTH_LUXR_2"/>
    <property type="match status" value="1"/>
</dbReference>
<protein>
    <submittedName>
        <fullName evidence="8">Response regulator transcription factor</fullName>
    </submittedName>
</protein>
<evidence type="ECO:0000256" key="4">
    <source>
        <dbReference type="ARBA" id="ARBA00023163"/>
    </source>
</evidence>
<accession>A0A7H9DWZ2</accession>
<gene>
    <name evidence="8" type="ORF">FH779_17085</name>
</gene>
<dbReference type="InterPro" id="IPR001789">
    <property type="entry name" value="Sig_transdc_resp-reg_receiver"/>
</dbReference>
<reference evidence="8 9" key="1">
    <citation type="submission" date="2019-06" db="EMBL/GenBank/DDBJ databases">
        <title>Emergence of pandrug resistant Empedobacter falsenii in China.</title>
        <authorList>
            <person name="Dong N."/>
            <person name="Chen S."/>
            <person name="Zhang R."/>
        </authorList>
    </citation>
    <scope>NUCLEOTIDE SEQUENCE [LARGE SCALE GENOMIC DNA]</scope>
    <source>
        <strain evidence="8 9">1681-1</strain>
    </source>
</reference>
<dbReference type="InterPro" id="IPR000792">
    <property type="entry name" value="Tscrpt_reg_LuxR_C"/>
</dbReference>
<evidence type="ECO:0000259" key="6">
    <source>
        <dbReference type="PROSITE" id="PS50043"/>
    </source>
</evidence>
<dbReference type="GeneID" id="78403205"/>
<dbReference type="Pfam" id="PF00072">
    <property type="entry name" value="Response_reg"/>
    <property type="match status" value="1"/>
</dbReference>
<dbReference type="Pfam" id="PF00196">
    <property type="entry name" value="GerE"/>
    <property type="match status" value="1"/>
</dbReference>
<evidence type="ECO:0000256" key="3">
    <source>
        <dbReference type="ARBA" id="ARBA00023125"/>
    </source>
</evidence>
<dbReference type="SUPFAM" id="SSF52172">
    <property type="entry name" value="CheY-like"/>
    <property type="match status" value="1"/>
</dbReference>
<sequence length="199" mass="22665">MKKIRIGLVDDHQLFLDGLIRLLEQEDDFEIVFSTTKAINLLDKLNDVLIDILIVDISMPDINGLELIHKIRDQFFLGKIIVISSYANSIDKSCVDAALLKEVSKKELFETIKSVHNETYKKHDNVLGTTSIFSSFLSKREKEIVNLIAIGLTVHEMADKTFLSKHTIETHKKNIFLKLEVTNNAELIKKAMMLGIIEL</sequence>
<dbReference type="InterPro" id="IPR058245">
    <property type="entry name" value="NreC/VraR/RcsB-like_REC"/>
</dbReference>
<keyword evidence="4" id="KW-0804">Transcription</keyword>
<evidence type="ECO:0000313" key="9">
    <source>
        <dbReference type="Proteomes" id="UP000510643"/>
    </source>
</evidence>
<evidence type="ECO:0000256" key="2">
    <source>
        <dbReference type="ARBA" id="ARBA00023015"/>
    </source>
</evidence>
<dbReference type="SMART" id="SM00421">
    <property type="entry name" value="HTH_LUXR"/>
    <property type="match status" value="1"/>
</dbReference>
<dbReference type="InterPro" id="IPR016032">
    <property type="entry name" value="Sig_transdc_resp-reg_C-effctor"/>
</dbReference>
<dbReference type="Gene3D" id="3.40.50.2300">
    <property type="match status" value="1"/>
</dbReference>
<evidence type="ECO:0000313" key="8">
    <source>
        <dbReference type="EMBL" id="QLL59694.1"/>
    </source>
</evidence>
<dbReference type="PANTHER" id="PTHR43214">
    <property type="entry name" value="TWO-COMPONENT RESPONSE REGULATOR"/>
    <property type="match status" value="1"/>
</dbReference>
<feature type="domain" description="Response regulatory" evidence="7">
    <location>
        <begin position="5"/>
        <end position="116"/>
    </location>
</feature>
<dbReference type="SMART" id="SM00448">
    <property type="entry name" value="REC"/>
    <property type="match status" value="1"/>
</dbReference>
<name>A0A7H9DWZ2_9FLAO</name>
<dbReference type="InterPro" id="IPR036388">
    <property type="entry name" value="WH-like_DNA-bd_sf"/>
</dbReference>
<dbReference type="RefSeq" id="WP_180905558.1">
    <property type="nucleotide sequence ID" value="NZ_CP040908.1"/>
</dbReference>
<dbReference type="EMBL" id="CP040908">
    <property type="protein sequence ID" value="QLL59694.1"/>
    <property type="molecule type" value="Genomic_DNA"/>
</dbReference>
<evidence type="ECO:0000256" key="5">
    <source>
        <dbReference type="PROSITE-ProRule" id="PRU00169"/>
    </source>
</evidence>
<dbReference type="PROSITE" id="PS50110">
    <property type="entry name" value="RESPONSE_REGULATORY"/>
    <property type="match status" value="1"/>
</dbReference>
<dbReference type="CDD" id="cd06170">
    <property type="entry name" value="LuxR_C_like"/>
    <property type="match status" value="1"/>
</dbReference>
<dbReference type="PRINTS" id="PR00038">
    <property type="entry name" value="HTHLUXR"/>
</dbReference>
<dbReference type="AlphaFoldDB" id="A0A7H9DWZ2"/>
<evidence type="ECO:0000256" key="1">
    <source>
        <dbReference type="ARBA" id="ARBA00022553"/>
    </source>
</evidence>
<dbReference type="CDD" id="cd17535">
    <property type="entry name" value="REC_NarL-like"/>
    <property type="match status" value="1"/>
</dbReference>
<keyword evidence="2" id="KW-0805">Transcription regulation</keyword>
<dbReference type="GO" id="GO:0000160">
    <property type="term" value="P:phosphorelay signal transduction system"/>
    <property type="evidence" value="ECO:0007669"/>
    <property type="project" value="InterPro"/>
</dbReference>
<dbReference type="KEGG" id="efal:FH779_17085"/>
<dbReference type="GO" id="GO:0003677">
    <property type="term" value="F:DNA binding"/>
    <property type="evidence" value="ECO:0007669"/>
    <property type="project" value="UniProtKB-KW"/>
</dbReference>
<dbReference type="PANTHER" id="PTHR43214:SF41">
    <property type="entry name" value="NITRATE_NITRITE RESPONSE REGULATOR PROTEIN NARP"/>
    <property type="match status" value="1"/>
</dbReference>
<organism evidence="8 9">
    <name type="scientific">Empedobacter falsenii</name>
    <dbReference type="NCBI Taxonomy" id="343874"/>
    <lineage>
        <taxon>Bacteria</taxon>
        <taxon>Pseudomonadati</taxon>
        <taxon>Bacteroidota</taxon>
        <taxon>Flavobacteriia</taxon>
        <taxon>Flavobacteriales</taxon>
        <taxon>Weeksellaceae</taxon>
        <taxon>Empedobacter</taxon>
    </lineage>
</organism>
<dbReference type="InterPro" id="IPR011006">
    <property type="entry name" value="CheY-like_superfamily"/>
</dbReference>
<evidence type="ECO:0000259" key="7">
    <source>
        <dbReference type="PROSITE" id="PS50110"/>
    </source>
</evidence>
<keyword evidence="9" id="KW-1185">Reference proteome</keyword>
<dbReference type="InterPro" id="IPR039420">
    <property type="entry name" value="WalR-like"/>
</dbReference>
<dbReference type="GO" id="GO:0006355">
    <property type="term" value="P:regulation of DNA-templated transcription"/>
    <property type="evidence" value="ECO:0007669"/>
    <property type="project" value="InterPro"/>
</dbReference>
<dbReference type="SUPFAM" id="SSF46894">
    <property type="entry name" value="C-terminal effector domain of the bipartite response regulators"/>
    <property type="match status" value="1"/>
</dbReference>
<dbReference type="Proteomes" id="UP000510643">
    <property type="component" value="Chromosome"/>
</dbReference>
<dbReference type="Gene3D" id="1.10.10.10">
    <property type="entry name" value="Winged helix-like DNA-binding domain superfamily/Winged helix DNA-binding domain"/>
    <property type="match status" value="1"/>
</dbReference>
<keyword evidence="3" id="KW-0238">DNA-binding</keyword>
<proteinExistence type="predicted"/>